<dbReference type="SUPFAM" id="SSF55729">
    <property type="entry name" value="Acyl-CoA N-acyltransferases (Nat)"/>
    <property type="match status" value="1"/>
</dbReference>
<sequence length="156" mass="17853">MKTEVFILIRELNKDEELPMELLLLADPSEKLVREYVSRGKCFIMNLNGLNVGTYVLIPTRPETVEIVNVAVNENYHGQGYGKQLILHAIETAKREGYKTIEIGTGNSGVVQLALYQKCGFRMTSIDRDFFIRHYDEPIFENGIQVIDMVRLSQDL</sequence>
<dbReference type="EMBL" id="JAUSTU010000032">
    <property type="protein sequence ID" value="MDQ0157620.1"/>
    <property type="molecule type" value="Genomic_DNA"/>
</dbReference>
<dbReference type="InterPro" id="IPR016181">
    <property type="entry name" value="Acyl_CoA_acyltransferase"/>
</dbReference>
<keyword evidence="1" id="KW-0808">Transferase</keyword>
<dbReference type="CDD" id="cd04301">
    <property type="entry name" value="NAT_SF"/>
    <property type="match status" value="1"/>
</dbReference>
<evidence type="ECO:0000256" key="2">
    <source>
        <dbReference type="ARBA" id="ARBA00023315"/>
    </source>
</evidence>
<dbReference type="InterPro" id="IPR050680">
    <property type="entry name" value="YpeA/RimI_acetyltransf"/>
</dbReference>
<proteinExistence type="predicted"/>
<protein>
    <submittedName>
        <fullName evidence="4">Ribosomal protein S18 acetylase RimI-like enzyme</fullName>
    </submittedName>
</protein>
<accession>A0ABT9V9Z8</accession>
<gene>
    <name evidence="4" type="ORF">J2S07_003965</name>
</gene>
<comment type="caution">
    <text evidence="4">The sequence shown here is derived from an EMBL/GenBank/DDBJ whole genome shotgun (WGS) entry which is preliminary data.</text>
</comment>
<dbReference type="PROSITE" id="PS51186">
    <property type="entry name" value="GNAT"/>
    <property type="match status" value="1"/>
</dbReference>
<dbReference type="Gene3D" id="3.40.630.30">
    <property type="match status" value="1"/>
</dbReference>
<dbReference type="PANTHER" id="PTHR43420:SF41">
    <property type="entry name" value="IAA ACETYLTRANSFERASE"/>
    <property type="match status" value="1"/>
</dbReference>
<dbReference type="Proteomes" id="UP001231362">
    <property type="component" value="Unassembled WGS sequence"/>
</dbReference>
<dbReference type="PANTHER" id="PTHR43420">
    <property type="entry name" value="ACETYLTRANSFERASE"/>
    <property type="match status" value="1"/>
</dbReference>
<evidence type="ECO:0000313" key="4">
    <source>
        <dbReference type="EMBL" id="MDQ0157620.1"/>
    </source>
</evidence>
<dbReference type="InterPro" id="IPR000182">
    <property type="entry name" value="GNAT_dom"/>
</dbReference>
<name>A0ABT9V9Z8_9BACL</name>
<keyword evidence="2" id="KW-0012">Acyltransferase</keyword>
<dbReference type="RefSeq" id="WP_307152073.1">
    <property type="nucleotide sequence ID" value="NZ_JAUSTU010000032.1"/>
</dbReference>
<evidence type="ECO:0000259" key="3">
    <source>
        <dbReference type="PROSITE" id="PS51186"/>
    </source>
</evidence>
<organism evidence="4 5">
    <name type="scientific">Anoxybacillus andreesenii</name>
    <dbReference type="NCBI Taxonomy" id="1325932"/>
    <lineage>
        <taxon>Bacteria</taxon>
        <taxon>Bacillati</taxon>
        <taxon>Bacillota</taxon>
        <taxon>Bacilli</taxon>
        <taxon>Bacillales</taxon>
        <taxon>Anoxybacillaceae</taxon>
        <taxon>Anoxybacillus</taxon>
    </lineage>
</organism>
<keyword evidence="5" id="KW-1185">Reference proteome</keyword>
<feature type="domain" description="N-acetyltransferase" evidence="3">
    <location>
        <begin position="7"/>
        <end position="156"/>
    </location>
</feature>
<evidence type="ECO:0000313" key="5">
    <source>
        <dbReference type="Proteomes" id="UP001231362"/>
    </source>
</evidence>
<dbReference type="Pfam" id="PF00583">
    <property type="entry name" value="Acetyltransf_1"/>
    <property type="match status" value="1"/>
</dbReference>
<reference evidence="4 5" key="1">
    <citation type="submission" date="2023-07" db="EMBL/GenBank/DDBJ databases">
        <title>Genomic Encyclopedia of Type Strains, Phase IV (KMG-IV): sequencing the most valuable type-strain genomes for metagenomic binning, comparative biology and taxonomic classification.</title>
        <authorList>
            <person name="Goeker M."/>
        </authorList>
    </citation>
    <scope>NUCLEOTIDE SEQUENCE [LARGE SCALE GENOMIC DNA]</scope>
    <source>
        <strain evidence="4 5">DSM 23948</strain>
    </source>
</reference>
<evidence type="ECO:0000256" key="1">
    <source>
        <dbReference type="ARBA" id="ARBA00022679"/>
    </source>
</evidence>